<reference evidence="5" key="1">
    <citation type="journal article" date="2019" name="Int. J. Syst. Evol. Microbiol.">
        <title>The Global Catalogue of Microorganisms (GCM) 10K type strain sequencing project: providing services to taxonomists for standard genome sequencing and annotation.</title>
        <authorList>
            <consortium name="The Broad Institute Genomics Platform"/>
            <consortium name="The Broad Institute Genome Sequencing Center for Infectious Disease"/>
            <person name="Wu L."/>
            <person name="Ma J."/>
        </authorList>
    </citation>
    <scope>NUCLEOTIDE SEQUENCE [LARGE SCALE GENOMIC DNA]</scope>
    <source>
        <strain evidence="5">CCM 8930</strain>
    </source>
</reference>
<dbReference type="PROSITE" id="PS51782">
    <property type="entry name" value="LYSM"/>
    <property type="match status" value="1"/>
</dbReference>
<proteinExistence type="inferred from homology"/>
<dbReference type="SUPFAM" id="SSF51445">
    <property type="entry name" value="(Trans)glycosidases"/>
    <property type="match status" value="1"/>
</dbReference>
<dbReference type="Gene3D" id="3.10.350.10">
    <property type="entry name" value="LysM domain"/>
    <property type="match status" value="1"/>
</dbReference>
<dbReference type="InterPro" id="IPR002053">
    <property type="entry name" value="Glyco_hydro_25"/>
</dbReference>
<dbReference type="Pfam" id="PF01183">
    <property type="entry name" value="Glyco_hydro_25"/>
    <property type="match status" value="1"/>
</dbReference>
<evidence type="ECO:0000313" key="4">
    <source>
        <dbReference type="EMBL" id="MFC6202553.1"/>
    </source>
</evidence>
<dbReference type="InterPro" id="IPR018392">
    <property type="entry name" value="LysM"/>
</dbReference>
<dbReference type="InterPro" id="IPR003646">
    <property type="entry name" value="SH3-like_bac-type"/>
</dbReference>
<comment type="caution">
    <text evidence="4">The sequence shown here is derived from an EMBL/GenBank/DDBJ whole genome shotgun (WGS) entry which is preliminary data.</text>
</comment>
<feature type="domain" description="LysM" evidence="3">
    <location>
        <begin position="398"/>
        <end position="442"/>
    </location>
</feature>
<dbReference type="Gene3D" id="3.20.20.80">
    <property type="entry name" value="Glycosidases"/>
    <property type="match status" value="1"/>
</dbReference>
<dbReference type="PANTHER" id="PTHR34135">
    <property type="entry name" value="LYSOZYME"/>
    <property type="match status" value="1"/>
</dbReference>
<dbReference type="InterPro" id="IPR017853">
    <property type="entry name" value="GH"/>
</dbReference>
<organism evidence="4 5">
    <name type="scientific">Lactiplantibacillus nangangensis</name>
    <dbReference type="NCBI Taxonomy" id="2559917"/>
    <lineage>
        <taxon>Bacteria</taxon>
        <taxon>Bacillati</taxon>
        <taxon>Bacillota</taxon>
        <taxon>Bacilli</taxon>
        <taxon>Lactobacillales</taxon>
        <taxon>Lactobacillaceae</taxon>
        <taxon>Lactiplantibacillus</taxon>
    </lineage>
</organism>
<keyword evidence="2" id="KW-0732">Signal</keyword>
<protein>
    <submittedName>
        <fullName evidence="4">GH25 family lysozyme</fullName>
    </submittedName>
</protein>
<evidence type="ECO:0000256" key="2">
    <source>
        <dbReference type="SAM" id="SignalP"/>
    </source>
</evidence>
<dbReference type="Proteomes" id="UP001596171">
    <property type="component" value="Unassembled WGS sequence"/>
</dbReference>
<dbReference type="PROSITE" id="PS51904">
    <property type="entry name" value="GLYCOSYL_HYDROL_F25_2"/>
    <property type="match status" value="1"/>
</dbReference>
<keyword evidence="5" id="KW-1185">Reference proteome</keyword>
<name>A0ABW1SMJ1_9LACO</name>
<feature type="signal peptide" evidence="2">
    <location>
        <begin position="1"/>
        <end position="28"/>
    </location>
</feature>
<gene>
    <name evidence="4" type="ORF">ACFP1L_11835</name>
</gene>
<evidence type="ECO:0000259" key="3">
    <source>
        <dbReference type="PROSITE" id="PS51782"/>
    </source>
</evidence>
<evidence type="ECO:0000256" key="1">
    <source>
        <dbReference type="ARBA" id="ARBA00010646"/>
    </source>
</evidence>
<sequence length="443" mass="48565">MINKLKSKLALTGAATMAALFFGVSANAATDNRPVYDFSEWQGNISAAQAKLLKGEAKGIILRVQYGSNYRDKVFDHNAAVLNAAGVKFGVYAFGQYVNDADAKVEATDFYNRAKKYNPLFYANDAEIVTTYAGSSYSSATKAFATKLHSLTTKPVYLYTGKDVYNYHLDGRKGYNGVWLAYYQNTQPNVGFTYELWQHTDRMYSTALNKSVDASKFVTNVNWFGNTVDTSKYPNGGYKVGDEVRLKTGITYYGTTTKADDSLTKTKLTVKTVKTVYTGTSSQVLTVYNDSKAIGQVRAQDVTKVGSIKPSKSSTSVKWVRESKTYTLKTAVKLRKSPSTSAGVITTLAAGQTVKTDAAIIQGGYRWVRQPRSNGYAYMATGPASNSLEYVKTGVSHAYYTVKFGDSWWAIAQQNGLGVYALASKNGQSIYSTIHPGEKLIIK</sequence>
<dbReference type="SUPFAM" id="SSF54106">
    <property type="entry name" value="LysM domain"/>
    <property type="match status" value="1"/>
</dbReference>
<evidence type="ECO:0000313" key="5">
    <source>
        <dbReference type="Proteomes" id="UP001596171"/>
    </source>
</evidence>
<dbReference type="CDD" id="cd00118">
    <property type="entry name" value="LysM"/>
    <property type="match status" value="1"/>
</dbReference>
<dbReference type="EMBL" id="JBHSSE010000024">
    <property type="protein sequence ID" value="MFC6202553.1"/>
    <property type="molecule type" value="Genomic_DNA"/>
</dbReference>
<dbReference type="Gene3D" id="2.30.30.40">
    <property type="entry name" value="SH3 Domains"/>
    <property type="match status" value="1"/>
</dbReference>
<dbReference type="Pfam" id="PF01476">
    <property type="entry name" value="LysM"/>
    <property type="match status" value="1"/>
</dbReference>
<dbReference type="PANTHER" id="PTHR34135:SF1">
    <property type="entry name" value="GLYCOSYL HYDROLASE FAMILY 25"/>
    <property type="match status" value="1"/>
</dbReference>
<dbReference type="SMART" id="SM00287">
    <property type="entry name" value="SH3b"/>
    <property type="match status" value="1"/>
</dbReference>
<accession>A0ABW1SMJ1</accession>
<feature type="chain" id="PRO_5045103254" evidence="2">
    <location>
        <begin position="29"/>
        <end position="443"/>
    </location>
</feature>
<dbReference type="RefSeq" id="WP_223877470.1">
    <property type="nucleotide sequence ID" value="NZ_BJDI01000010.1"/>
</dbReference>
<dbReference type="SMART" id="SM00257">
    <property type="entry name" value="LysM"/>
    <property type="match status" value="1"/>
</dbReference>
<dbReference type="InterPro" id="IPR036779">
    <property type="entry name" value="LysM_dom_sf"/>
</dbReference>
<comment type="similarity">
    <text evidence="1">Belongs to the glycosyl hydrolase 25 family.</text>
</comment>